<dbReference type="InterPro" id="IPR051161">
    <property type="entry name" value="Mannose-6P_isomerase_type2"/>
</dbReference>
<name>A0A485BXN4_KLUCR</name>
<keyword evidence="3" id="KW-1185">Reference proteome</keyword>
<protein>
    <submittedName>
        <fullName evidence="2">Mannose-1-phosphate guanylyltransferase 1</fullName>
        <ecNumber evidence="2">2.7.7.13</ecNumber>
    </submittedName>
</protein>
<dbReference type="GO" id="GO:0009298">
    <property type="term" value="P:GDP-mannose biosynthetic process"/>
    <property type="evidence" value="ECO:0007669"/>
    <property type="project" value="TreeGrafter"/>
</dbReference>
<dbReference type="InterPro" id="IPR011051">
    <property type="entry name" value="RmlC_Cupin_sf"/>
</dbReference>
<dbReference type="EMBL" id="CAADJD010000023">
    <property type="protein sequence ID" value="VFS76478.1"/>
    <property type="molecule type" value="Genomic_DNA"/>
</dbReference>
<keyword evidence="2" id="KW-0808">Transferase</keyword>
<evidence type="ECO:0000313" key="2">
    <source>
        <dbReference type="EMBL" id="VFS76478.1"/>
    </source>
</evidence>
<dbReference type="EC" id="2.7.7.13" evidence="2"/>
<dbReference type="Gene3D" id="2.60.120.10">
    <property type="entry name" value="Jelly Rolls"/>
    <property type="match status" value="1"/>
</dbReference>
<dbReference type="Proteomes" id="UP000401081">
    <property type="component" value="Unassembled WGS sequence"/>
</dbReference>
<dbReference type="SUPFAM" id="SSF51182">
    <property type="entry name" value="RmlC-like cupins"/>
    <property type="match status" value="1"/>
</dbReference>
<dbReference type="GO" id="GO:0005976">
    <property type="term" value="P:polysaccharide metabolic process"/>
    <property type="evidence" value="ECO:0007669"/>
    <property type="project" value="InterPro"/>
</dbReference>
<accession>A0A485BXN4</accession>
<dbReference type="PANTHER" id="PTHR46390:SF1">
    <property type="entry name" value="MANNOSE-1-PHOSPHATE GUANYLYLTRANSFERASE"/>
    <property type="match status" value="1"/>
</dbReference>
<dbReference type="Pfam" id="PF01050">
    <property type="entry name" value="MannoseP_isomer"/>
    <property type="match status" value="1"/>
</dbReference>
<dbReference type="InterPro" id="IPR001538">
    <property type="entry name" value="Man6P_isomerase-2_C"/>
</dbReference>
<dbReference type="AlphaFoldDB" id="A0A485BXN4"/>
<gene>
    <name evidence="2" type="primary">manC1_1</name>
    <name evidence="2" type="ORF">NCTC12993_05423</name>
</gene>
<organism evidence="2 3">
    <name type="scientific">Kluyvera cryocrescens</name>
    <name type="common">Kluyvera citrophila</name>
    <dbReference type="NCBI Taxonomy" id="580"/>
    <lineage>
        <taxon>Bacteria</taxon>
        <taxon>Pseudomonadati</taxon>
        <taxon>Pseudomonadota</taxon>
        <taxon>Gammaproteobacteria</taxon>
        <taxon>Enterobacterales</taxon>
        <taxon>Enterobacteriaceae</taxon>
        <taxon>Kluyvera</taxon>
    </lineage>
</organism>
<proteinExistence type="predicted"/>
<evidence type="ECO:0000313" key="3">
    <source>
        <dbReference type="Proteomes" id="UP000401081"/>
    </source>
</evidence>
<reference evidence="2 3" key="1">
    <citation type="submission" date="2019-03" db="EMBL/GenBank/DDBJ databases">
        <authorList>
            <consortium name="Pathogen Informatics"/>
        </authorList>
    </citation>
    <scope>NUCLEOTIDE SEQUENCE [LARGE SCALE GENOMIC DNA]</scope>
    <source>
        <strain evidence="2 3">NCTC12993</strain>
    </source>
</reference>
<dbReference type="PANTHER" id="PTHR46390">
    <property type="entry name" value="MANNOSE-1-PHOSPHATE GUANYLYLTRANSFERASE"/>
    <property type="match status" value="1"/>
</dbReference>
<dbReference type="InterPro" id="IPR014710">
    <property type="entry name" value="RmlC-like_jellyroll"/>
</dbReference>
<dbReference type="GO" id="GO:0004475">
    <property type="term" value="F:mannose-1-phosphate guanylyltransferase (GTP) activity"/>
    <property type="evidence" value="ECO:0007669"/>
    <property type="project" value="UniProtKB-EC"/>
</dbReference>
<keyword evidence="2" id="KW-0548">Nucleotidyltransferase</keyword>
<sequence>MNTVFIRNFSAHGGKYDSIDEGVRYQVKRITVKPGEGLSLQLHHHRAEHWVVVAGVALVTINGCENYYLKMSQRISCWC</sequence>
<evidence type="ECO:0000259" key="1">
    <source>
        <dbReference type="Pfam" id="PF01050"/>
    </source>
</evidence>
<feature type="domain" description="Mannose-6-phosphate isomerase type II C-terminal" evidence="1">
    <location>
        <begin position="14"/>
        <end position="69"/>
    </location>
</feature>